<dbReference type="EMBL" id="MU151241">
    <property type="protein sequence ID" value="KAF9446523.1"/>
    <property type="molecule type" value="Genomic_DNA"/>
</dbReference>
<protein>
    <recommendedName>
        <fullName evidence="3">F-box domain-containing protein</fullName>
    </recommendedName>
</protein>
<accession>A0A9P5X7Z3</accession>
<evidence type="ECO:0008006" key="3">
    <source>
        <dbReference type="Google" id="ProtNLM"/>
    </source>
</evidence>
<sequence length="480" mass="54993">MHPHPFPPEVWSQAVSWLPLSHQKPLLEVSRFFHDITLPFVFSSVKLYILGGSGALDMLDTNNRAFSWDTEQKLVHRTWEILHRILDDVRFARMVRDVTLVAFVDSPAIFEILTLSKALGTLKNLHTLRCYGSSNSAITEIIQAIPPTVQHLLYSTHVSIDVLDRLPNLEFFEYRNIIYFPEDGANDDISSPMPPRNTLTGLKFTPSIHHRLHALSIDVYWVDRIPVWVYNQLTALELSSGDSEYPISLDFICHHCPVLEDLSIVGAVDVGVCSNLPQQTTFPKLQSFRISCLCSPTDEPFSEEFTVEVSRFIQSHKNLRRLYIRFPSAKWFTIEALLADIRELPCLEVLGLHTGWGPLNEDDLKMVMVSLPLGLKALQLAMDWDASTGAHVPVLMTKLSCMENLEFLHIYGTYLRLPLSVEEVAMELKNITTVALTRAVWNIDRTGPDIEMVKWPRWKIKFFAESDFLDPDYAWLFKYH</sequence>
<proteinExistence type="predicted"/>
<name>A0A9P5X7Z3_9AGAR</name>
<evidence type="ECO:0000313" key="1">
    <source>
        <dbReference type="EMBL" id="KAF9446523.1"/>
    </source>
</evidence>
<dbReference type="InterPro" id="IPR032675">
    <property type="entry name" value="LRR_dom_sf"/>
</dbReference>
<gene>
    <name evidence="1" type="ORF">P691DRAFT_673428</name>
</gene>
<dbReference type="AlphaFoldDB" id="A0A9P5X7Z3"/>
<dbReference type="Gene3D" id="3.80.10.10">
    <property type="entry name" value="Ribonuclease Inhibitor"/>
    <property type="match status" value="1"/>
</dbReference>
<reference evidence="1" key="1">
    <citation type="submission" date="2020-11" db="EMBL/GenBank/DDBJ databases">
        <authorList>
            <consortium name="DOE Joint Genome Institute"/>
            <person name="Ahrendt S."/>
            <person name="Riley R."/>
            <person name="Andreopoulos W."/>
            <person name="Labutti K."/>
            <person name="Pangilinan J."/>
            <person name="Ruiz-Duenas F.J."/>
            <person name="Barrasa J.M."/>
            <person name="Sanchez-Garcia M."/>
            <person name="Camarero S."/>
            <person name="Miyauchi S."/>
            <person name="Serrano A."/>
            <person name="Linde D."/>
            <person name="Babiker R."/>
            <person name="Drula E."/>
            <person name="Ayuso-Fernandez I."/>
            <person name="Pacheco R."/>
            <person name="Padilla G."/>
            <person name="Ferreira P."/>
            <person name="Barriuso J."/>
            <person name="Kellner H."/>
            <person name="Castanera R."/>
            <person name="Alfaro M."/>
            <person name="Ramirez L."/>
            <person name="Pisabarro A.G."/>
            <person name="Kuo A."/>
            <person name="Tritt A."/>
            <person name="Lipzen A."/>
            <person name="He G."/>
            <person name="Yan M."/>
            <person name="Ng V."/>
            <person name="Cullen D."/>
            <person name="Martin F."/>
            <person name="Rosso M.-N."/>
            <person name="Henrissat B."/>
            <person name="Hibbett D."/>
            <person name="Martinez A.T."/>
            <person name="Grigoriev I.V."/>
        </authorList>
    </citation>
    <scope>NUCLEOTIDE SEQUENCE</scope>
    <source>
        <strain evidence="1">MF-IS2</strain>
    </source>
</reference>
<dbReference type="OrthoDB" id="3238099at2759"/>
<comment type="caution">
    <text evidence="1">The sequence shown here is derived from an EMBL/GenBank/DDBJ whole genome shotgun (WGS) entry which is preliminary data.</text>
</comment>
<organism evidence="1 2">
    <name type="scientific">Macrolepiota fuliginosa MF-IS2</name>
    <dbReference type="NCBI Taxonomy" id="1400762"/>
    <lineage>
        <taxon>Eukaryota</taxon>
        <taxon>Fungi</taxon>
        <taxon>Dikarya</taxon>
        <taxon>Basidiomycota</taxon>
        <taxon>Agaricomycotina</taxon>
        <taxon>Agaricomycetes</taxon>
        <taxon>Agaricomycetidae</taxon>
        <taxon>Agaricales</taxon>
        <taxon>Agaricineae</taxon>
        <taxon>Agaricaceae</taxon>
        <taxon>Macrolepiota</taxon>
    </lineage>
</organism>
<evidence type="ECO:0000313" key="2">
    <source>
        <dbReference type="Proteomes" id="UP000807342"/>
    </source>
</evidence>
<dbReference type="SUPFAM" id="SSF52047">
    <property type="entry name" value="RNI-like"/>
    <property type="match status" value="1"/>
</dbReference>
<keyword evidence="2" id="KW-1185">Reference proteome</keyword>
<dbReference type="Proteomes" id="UP000807342">
    <property type="component" value="Unassembled WGS sequence"/>
</dbReference>